<feature type="transmembrane region" description="Helical" evidence="2">
    <location>
        <begin position="163"/>
        <end position="190"/>
    </location>
</feature>
<dbReference type="KEGG" id="amr:AM1_C0255"/>
<name>A8ZMY6_ACAM1</name>
<accession>A8ZMY6</accession>
<sequence length="367" mass="41241">MEYNLLVTTTFNPNNSNSLQNILENSKDKIYPKDITINIKNISKTSFPGTYIGAINLTYGKQNTTIECINNTDKPLIPKLSSQETWSYLLSNIQQVDEYLLLNLSLFGISDSKIYMHKLSNAGKIEKILDQCEWSNIYFSNDFSSNDMNNKSTNFEGELEKRWTWSLGVSTFSLIISCFALLFSLGIINLPQKQMQPIRAVAQEKNTSSASTNTLPGLTLQTSKNNSNEIPSIKPKQASTYKSNQVPSIKPKQASTYKPNQVPSIKPKQASTYKSNQVPSIKPKQASTYKSNQVPSIKPKQASTYKSNQVPSIKPKQASTYKPSQISKEGKISLENSNLAESRYGILYNFRSVACKAYFKHKQYLKA</sequence>
<keyword evidence="2" id="KW-1133">Transmembrane helix</keyword>
<keyword evidence="3" id="KW-0614">Plasmid</keyword>
<feature type="compositionally biased region" description="Polar residues" evidence="1">
    <location>
        <begin position="204"/>
        <end position="230"/>
    </location>
</feature>
<keyword evidence="2" id="KW-0812">Transmembrane</keyword>
<evidence type="ECO:0000313" key="4">
    <source>
        <dbReference type="Proteomes" id="UP000000268"/>
    </source>
</evidence>
<proteinExistence type="predicted"/>
<evidence type="ECO:0000256" key="1">
    <source>
        <dbReference type="SAM" id="MobiDB-lite"/>
    </source>
</evidence>
<dbReference type="HOGENOM" id="CLU_753600_0_0_3"/>
<reference evidence="3 4" key="1">
    <citation type="journal article" date="2008" name="Proc. Natl. Acad. Sci. U.S.A.">
        <title>Niche adaptation and genome expansion in the chlorophyll d-producing cyanobacterium Acaryochloris marina.</title>
        <authorList>
            <person name="Swingley W.D."/>
            <person name="Chen M."/>
            <person name="Cheung P.C."/>
            <person name="Conrad A.L."/>
            <person name="Dejesa L.C."/>
            <person name="Hao J."/>
            <person name="Honchak B.M."/>
            <person name="Karbach L.E."/>
            <person name="Kurdoglu A."/>
            <person name="Lahiri S."/>
            <person name="Mastrian S.D."/>
            <person name="Miyashita H."/>
            <person name="Page L."/>
            <person name="Ramakrishna P."/>
            <person name="Satoh S."/>
            <person name="Sattley W.M."/>
            <person name="Shimada Y."/>
            <person name="Taylor H.L."/>
            <person name="Tomo T."/>
            <person name="Tsuchiya T."/>
            <person name="Wang Z.T."/>
            <person name="Raymond J."/>
            <person name="Mimuro M."/>
            <person name="Blankenship R.E."/>
            <person name="Touchman J.W."/>
        </authorList>
    </citation>
    <scope>NUCLEOTIDE SEQUENCE [LARGE SCALE GENOMIC DNA]</scope>
    <source>
        <strain evidence="4">MBIC 11017</strain>
        <plasmid evidence="4">Plasmid pREB3</plasmid>
    </source>
</reference>
<protein>
    <submittedName>
        <fullName evidence="3">Uncharacterized protein</fullName>
    </submittedName>
</protein>
<gene>
    <name evidence="3" type="ordered locus">AM1_C0255</name>
</gene>
<organism evidence="3 4">
    <name type="scientific">Acaryochloris marina (strain MBIC 11017)</name>
    <dbReference type="NCBI Taxonomy" id="329726"/>
    <lineage>
        <taxon>Bacteria</taxon>
        <taxon>Bacillati</taxon>
        <taxon>Cyanobacteriota</taxon>
        <taxon>Cyanophyceae</taxon>
        <taxon>Acaryochloridales</taxon>
        <taxon>Acaryochloridaceae</taxon>
        <taxon>Acaryochloris</taxon>
    </lineage>
</organism>
<feature type="compositionally biased region" description="Polar residues" evidence="1">
    <location>
        <begin position="237"/>
        <end position="324"/>
    </location>
</feature>
<dbReference type="Proteomes" id="UP000000268">
    <property type="component" value="Plasmid pREB3"/>
</dbReference>
<dbReference type="RefSeq" id="WP_012167501.1">
    <property type="nucleotide sequence ID" value="NC_009928.1"/>
</dbReference>
<evidence type="ECO:0000256" key="2">
    <source>
        <dbReference type="SAM" id="Phobius"/>
    </source>
</evidence>
<feature type="region of interest" description="Disordered" evidence="1">
    <location>
        <begin position="204"/>
        <end position="324"/>
    </location>
</feature>
<evidence type="ECO:0000313" key="3">
    <source>
        <dbReference type="EMBL" id="ABW32185.1"/>
    </source>
</evidence>
<keyword evidence="2" id="KW-0472">Membrane</keyword>
<keyword evidence="4" id="KW-1185">Reference proteome</keyword>
<dbReference type="AlphaFoldDB" id="A8ZMY6"/>
<dbReference type="EMBL" id="CP000840">
    <property type="protein sequence ID" value="ABW32185.1"/>
    <property type="molecule type" value="Genomic_DNA"/>
</dbReference>
<geneLocation type="plasmid" evidence="3 4">
    <name>pREB3</name>
</geneLocation>